<feature type="compositionally biased region" description="Low complexity" evidence="4">
    <location>
        <begin position="769"/>
        <end position="779"/>
    </location>
</feature>
<feature type="compositionally biased region" description="Basic residues" evidence="4">
    <location>
        <begin position="182"/>
        <end position="192"/>
    </location>
</feature>
<feature type="region of interest" description="Disordered" evidence="4">
    <location>
        <begin position="479"/>
        <end position="554"/>
    </location>
</feature>
<organism evidence="6 7">
    <name type="scientific">Endocarpon pusillum (strain Z07020 / HMAS-L-300199)</name>
    <name type="common">Lichen-forming fungus</name>
    <dbReference type="NCBI Taxonomy" id="1263415"/>
    <lineage>
        <taxon>Eukaryota</taxon>
        <taxon>Fungi</taxon>
        <taxon>Dikarya</taxon>
        <taxon>Ascomycota</taxon>
        <taxon>Pezizomycotina</taxon>
        <taxon>Eurotiomycetes</taxon>
        <taxon>Chaetothyriomycetidae</taxon>
        <taxon>Verrucariales</taxon>
        <taxon>Verrucariaceae</taxon>
        <taxon>Endocarpon</taxon>
    </lineage>
</organism>
<protein>
    <recommendedName>
        <fullName evidence="5">Zinc finger PHD-type domain-containing protein</fullName>
    </recommendedName>
</protein>
<dbReference type="PANTHER" id="PTHR14296">
    <property type="entry name" value="REMODELING AND SPACING FACTOR 1"/>
    <property type="match status" value="1"/>
</dbReference>
<gene>
    <name evidence="6" type="ORF">EPUS_01428</name>
</gene>
<dbReference type="GO" id="GO:0031213">
    <property type="term" value="C:RSF complex"/>
    <property type="evidence" value="ECO:0007669"/>
    <property type="project" value="InterPro"/>
</dbReference>
<keyword evidence="1" id="KW-0479">Metal-binding</keyword>
<dbReference type="GO" id="GO:0008270">
    <property type="term" value="F:zinc ion binding"/>
    <property type="evidence" value="ECO:0007669"/>
    <property type="project" value="UniProtKB-KW"/>
</dbReference>
<feature type="region of interest" description="Disordered" evidence="4">
    <location>
        <begin position="278"/>
        <end position="355"/>
    </location>
</feature>
<dbReference type="OrthoDB" id="303107at2759"/>
<keyword evidence="2" id="KW-0863">Zinc-finger</keyword>
<dbReference type="InterPro" id="IPR013083">
    <property type="entry name" value="Znf_RING/FYVE/PHD"/>
</dbReference>
<feature type="region of interest" description="Disordered" evidence="4">
    <location>
        <begin position="768"/>
        <end position="867"/>
    </location>
</feature>
<dbReference type="RefSeq" id="XP_007786561.1">
    <property type="nucleotide sequence ID" value="XM_007788371.1"/>
</dbReference>
<dbReference type="PANTHER" id="PTHR14296:SF3">
    <property type="entry name" value="DIKAR, ISOFORM F"/>
    <property type="match status" value="1"/>
</dbReference>
<evidence type="ECO:0000259" key="5">
    <source>
        <dbReference type="SMART" id="SM00249"/>
    </source>
</evidence>
<evidence type="ECO:0000256" key="4">
    <source>
        <dbReference type="SAM" id="MobiDB-lite"/>
    </source>
</evidence>
<evidence type="ECO:0000313" key="6">
    <source>
        <dbReference type="EMBL" id="ERF76095.1"/>
    </source>
</evidence>
<name>U1HYX7_ENDPU</name>
<dbReference type="InterPro" id="IPR011011">
    <property type="entry name" value="Znf_FYVE_PHD"/>
</dbReference>
<dbReference type="SUPFAM" id="SSF57903">
    <property type="entry name" value="FYVE/PHD zinc finger"/>
    <property type="match status" value="1"/>
</dbReference>
<dbReference type="EMBL" id="KE720780">
    <property type="protein sequence ID" value="ERF76095.1"/>
    <property type="molecule type" value="Genomic_DNA"/>
</dbReference>
<feature type="compositionally biased region" description="Polar residues" evidence="4">
    <location>
        <begin position="516"/>
        <end position="536"/>
    </location>
</feature>
<dbReference type="AlphaFoldDB" id="U1HYX7"/>
<feature type="region of interest" description="Disordered" evidence="4">
    <location>
        <begin position="165"/>
        <end position="208"/>
    </location>
</feature>
<feature type="compositionally biased region" description="Polar residues" evidence="4">
    <location>
        <begin position="653"/>
        <end position="681"/>
    </location>
</feature>
<accession>U1HYX7</accession>
<feature type="region of interest" description="Disordered" evidence="4">
    <location>
        <begin position="584"/>
        <end position="729"/>
    </location>
</feature>
<feature type="compositionally biased region" description="Basic and acidic residues" evidence="4">
    <location>
        <begin position="639"/>
        <end position="652"/>
    </location>
</feature>
<dbReference type="GeneID" id="19236485"/>
<evidence type="ECO:0000313" key="7">
    <source>
        <dbReference type="Proteomes" id="UP000019373"/>
    </source>
</evidence>
<dbReference type="PROSITE" id="PS01359">
    <property type="entry name" value="ZF_PHD_1"/>
    <property type="match status" value="1"/>
</dbReference>
<dbReference type="Pfam" id="PF00628">
    <property type="entry name" value="PHD"/>
    <property type="match status" value="1"/>
</dbReference>
<evidence type="ECO:0000256" key="3">
    <source>
        <dbReference type="ARBA" id="ARBA00022833"/>
    </source>
</evidence>
<evidence type="ECO:0000256" key="2">
    <source>
        <dbReference type="ARBA" id="ARBA00022771"/>
    </source>
</evidence>
<dbReference type="InterPro" id="IPR028938">
    <property type="entry name" value="Rsf1-like"/>
</dbReference>
<dbReference type="HOGENOM" id="CLU_015602_0_0_1"/>
<feature type="compositionally biased region" description="Basic and acidic residues" evidence="4">
    <location>
        <begin position="278"/>
        <end position="290"/>
    </location>
</feature>
<keyword evidence="7" id="KW-1185">Reference proteome</keyword>
<feature type="compositionally biased region" description="Basic and acidic residues" evidence="4">
    <location>
        <begin position="193"/>
        <end position="205"/>
    </location>
</feature>
<dbReference type="InterPro" id="IPR019787">
    <property type="entry name" value="Znf_PHD-finger"/>
</dbReference>
<dbReference type="Gene3D" id="3.30.40.10">
    <property type="entry name" value="Zinc/RING finger domain, C3HC4 (zinc finger)"/>
    <property type="match status" value="1"/>
</dbReference>
<feature type="domain" description="Zinc finger PHD-type" evidence="5">
    <location>
        <begin position="417"/>
        <end position="469"/>
    </location>
</feature>
<dbReference type="OMA" id="ECLKPGH"/>
<dbReference type="GO" id="GO:0006355">
    <property type="term" value="P:regulation of DNA-templated transcription"/>
    <property type="evidence" value="ECO:0007669"/>
    <property type="project" value="InterPro"/>
</dbReference>
<reference evidence="7" key="1">
    <citation type="journal article" date="2014" name="BMC Genomics">
        <title>Genome characteristics reveal the impact of lichenization on lichen-forming fungus Endocarpon pusillum Hedwig (Verrucariales, Ascomycota).</title>
        <authorList>
            <person name="Wang Y.-Y."/>
            <person name="Liu B."/>
            <person name="Zhang X.-Y."/>
            <person name="Zhou Q.-M."/>
            <person name="Zhang T."/>
            <person name="Li H."/>
            <person name="Yu Y.-F."/>
            <person name="Zhang X.-L."/>
            <person name="Hao X.-Y."/>
            <person name="Wang M."/>
            <person name="Wang L."/>
            <person name="Wei J.-C."/>
        </authorList>
    </citation>
    <scope>NUCLEOTIDE SEQUENCE [LARGE SCALE GENOMIC DNA]</scope>
    <source>
        <strain evidence="7">Z07020 / HMAS-L-300199</strain>
    </source>
</reference>
<feature type="compositionally biased region" description="Polar residues" evidence="4">
    <location>
        <begin position="601"/>
        <end position="611"/>
    </location>
</feature>
<dbReference type="Proteomes" id="UP000019373">
    <property type="component" value="Unassembled WGS sequence"/>
</dbReference>
<feature type="compositionally biased region" description="Low complexity" evidence="4">
    <location>
        <begin position="809"/>
        <end position="824"/>
    </location>
</feature>
<dbReference type="InterPro" id="IPR019786">
    <property type="entry name" value="Zinc_finger_PHD-type_CS"/>
</dbReference>
<dbReference type="InterPro" id="IPR001965">
    <property type="entry name" value="Znf_PHD"/>
</dbReference>
<sequence>MAPRKRGRDEMESSEPPKEISLLSKLRNMWEFACVMQYIFTFGKAVKIDEDFVIEDFETECLKSGPSEKLEEIGLTLLKWISSHRGLTHENWDEYTRRQYVAKAPHLNPYGTEEQPRTFRCFDIFQKIRVLHQLTRIEELGWDRQERSYFVLDDSRLYRRTEPPLPGAWKAKPKSNTLKAQAARRRASKRRRIEGSETPEMKDGDGSVVADSQSAEHLMNGDQQVDTLGGYKWECVAVSSEQYQGFLRTIEKSRDPNEKDLSLSIIEHVLPVVEKAEESQRRKMERKQKELLNAQKLSGAKRSSRLADKQERDRQEREAVEAAEKHAADLAAAHREQERQTKLEQDRQSRMMTREQRIKDREYKRLLHEEELARVAEEAKRVEAGEARGSERHLKAQMEKHKRDLEDLCSNEDWVFDCSGCGIHGKNVDDGAHSVACEKCSVWQHSQCLGIRRIEAEKDDFHFVCKDCKRKTEDAKRPNIKLKFRAGLSSSPPQAREKPSTEAPSPTLKFRAIEVPTQSLQNGRASSQGQSTNVPIDSSRKMANGPPSSPYLQHAASNASNYHISHQTYASPNARPLSTLAYLSGSQQQQPTYPYPLNPPHHQSPSPSLYTNGHAHNPSQHVQGGRPASAYVNNNFSPDRVHHSQDISHQRDLSLTSTPQVGSVANKSPYSTVPNPTTQHQGRLPSPVLNRPSMSPTQGNADVGPLAGIPHHSAIGSAMSPPPSQLPMNQSLNHSIALQYHNQAQATPYTNGVATNQSHTMHINPTEPQAQLQHQQQHQKLSGLSPTKHSPTLPAPSTTASNDHPYAHPSSSTPQIPPATAAATGSGPRRSISGALIFPPTEMLHPSPEQLSKSPVPTPSKAMTPAAVGEGELRRVSKEIKDWVDG</sequence>
<dbReference type="eggNOG" id="ENOG502RATP">
    <property type="taxonomic scope" value="Eukaryota"/>
</dbReference>
<dbReference type="SMART" id="SM00249">
    <property type="entry name" value="PHD"/>
    <property type="match status" value="1"/>
</dbReference>
<feature type="compositionally biased region" description="Polar residues" evidence="4">
    <location>
        <begin position="780"/>
        <end position="802"/>
    </location>
</feature>
<proteinExistence type="predicted"/>
<feature type="compositionally biased region" description="Basic and acidic residues" evidence="4">
    <location>
        <begin position="305"/>
        <end position="355"/>
    </location>
</feature>
<evidence type="ECO:0000256" key="1">
    <source>
        <dbReference type="ARBA" id="ARBA00022723"/>
    </source>
</evidence>
<keyword evidence="3" id="KW-0862">Zinc</keyword>